<proteinExistence type="predicted"/>
<dbReference type="RefSeq" id="WP_207288230.1">
    <property type="nucleotide sequence ID" value="NZ_CP071462.1"/>
</dbReference>
<evidence type="ECO:0000313" key="1">
    <source>
        <dbReference type="EMBL" id="QSW98621.1"/>
    </source>
</evidence>
<dbReference type="KEGG" id="hakz:J0X25_14655"/>
<gene>
    <name evidence="1" type="ORF">J0X25_14655</name>
</gene>
<dbReference type="InterPro" id="IPR043952">
    <property type="entry name" value="DUF5783"/>
</dbReference>
<dbReference type="AlphaFoldDB" id="A0A8A2VAW0"/>
<dbReference type="GeneID" id="63188570"/>
<protein>
    <submittedName>
        <fullName evidence="1">Uncharacterized protein</fullName>
    </submittedName>
</protein>
<dbReference type="Pfam" id="PF19095">
    <property type="entry name" value="DUF5783"/>
    <property type="match status" value="1"/>
</dbReference>
<accession>A0A8A2VAW0</accession>
<sequence length="110" mass="13097">MSETEFDPEKFEDKYVHYFEELQEAYSNAYNQLHGRYDSEILKAIDRQVLSESEPFYEDDGEFRVDLPEERVEEVRAAVGDPDRFDTVLEELTDRIETELRRIFGFESAD</sequence>
<reference evidence="1 2" key="1">
    <citation type="submission" date="2021-03" db="EMBL/GenBank/DDBJ databases">
        <title>Haloterrigena longa sp. nov. and Haloterrigena limicola sp. nov., extremely halophilic archaea isolated from a salt lake.</title>
        <authorList>
            <person name="Henglin C."/>
        </authorList>
    </citation>
    <scope>NUCLEOTIDE SEQUENCE [LARGE SCALE GENOMIC DNA]</scope>
    <source>
        <strain evidence="1 2">KZCA68</strain>
    </source>
</reference>
<dbReference type="EMBL" id="CP071462">
    <property type="protein sequence ID" value="QSW98621.1"/>
    <property type="molecule type" value="Genomic_DNA"/>
</dbReference>
<dbReference type="Proteomes" id="UP000663203">
    <property type="component" value="Chromosome"/>
</dbReference>
<name>A0A8A2VAW0_9EURY</name>
<evidence type="ECO:0000313" key="2">
    <source>
        <dbReference type="Proteomes" id="UP000663203"/>
    </source>
</evidence>
<keyword evidence="2" id="KW-1185">Reference proteome</keyword>
<organism evidence="1 2">
    <name type="scientific">Haloterrigena alkaliphila</name>
    <dbReference type="NCBI Taxonomy" id="2816475"/>
    <lineage>
        <taxon>Archaea</taxon>
        <taxon>Methanobacteriati</taxon>
        <taxon>Methanobacteriota</taxon>
        <taxon>Stenosarchaea group</taxon>
        <taxon>Halobacteria</taxon>
        <taxon>Halobacteriales</taxon>
        <taxon>Natrialbaceae</taxon>
        <taxon>Haloterrigena</taxon>
    </lineage>
</organism>